<proteinExistence type="predicted"/>
<keyword evidence="1" id="KW-0812">Transmembrane</keyword>
<name>A0A811T4J6_9EURY</name>
<reference evidence="2" key="1">
    <citation type="submission" date="2020-10" db="EMBL/GenBank/DDBJ databases">
        <authorList>
            <person name="Hahn C.J."/>
            <person name="Laso-Perez R."/>
            <person name="Vulcano F."/>
            <person name="Vaziourakis K.-M."/>
            <person name="Stokke R."/>
            <person name="Steen I.H."/>
            <person name="Teske A."/>
            <person name="Boetius A."/>
            <person name="Liebeke M."/>
            <person name="Amann R."/>
            <person name="Knittel K."/>
        </authorList>
    </citation>
    <scope>NUCLEOTIDE SEQUENCE</scope>
    <source>
        <strain evidence="2">Gfbio:e3339647-f889-4370-9287-4fb5cb688e4c:AG392E03_GoMArc1</strain>
    </source>
</reference>
<keyword evidence="1" id="KW-1133">Transmembrane helix</keyword>
<feature type="transmembrane region" description="Helical" evidence="1">
    <location>
        <begin position="174"/>
        <end position="192"/>
    </location>
</feature>
<dbReference type="EMBL" id="CAJHIN010000001">
    <property type="protein sequence ID" value="CAD6490158.1"/>
    <property type="molecule type" value="Genomic_DNA"/>
</dbReference>
<feature type="transmembrane region" description="Helical" evidence="1">
    <location>
        <begin position="425"/>
        <end position="444"/>
    </location>
</feature>
<comment type="caution">
    <text evidence="2">The sequence shown here is derived from an EMBL/GenBank/DDBJ whole genome shotgun (WGS) entry which is preliminary data.</text>
</comment>
<feature type="transmembrane region" description="Helical" evidence="1">
    <location>
        <begin position="367"/>
        <end position="388"/>
    </location>
</feature>
<feature type="transmembrane region" description="Helical" evidence="1">
    <location>
        <begin position="246"/>
        <end position="268"/>
    </location>
</feature>
<keyword evidence="1" id="KW-0472">Membrane</keyword>
<feature type="transmembrane region" description="Helical" evidence="1">
    <location>
        <begin position="107"/>
        <end position="129"/>
    </location>
</feature>
<evidence type="ECO:0000313" key="3">
    <source>
        <dbReference type="Proteomes" id="UP000606624"/>
    </source>
</evidence>
<feature type="transmembrane region" description="Helical" evidence="1">
    <location>
        <begin position="304"/>
        <end position="323"/>
    </location>
</feature>
<feature type="transmembrane region" description="Helical" evidence="1">
    <location>
        <begin position="495"/>
        <end position="513"/>
    </location>
</feature>
<evidence type="ECO:0000256" key="1">
    <source>
        <dbReference type="SAM" id="Phobius"/>
    </source>
</evidence>
<protein>
    <recommendedName>
        <fullName evidence="4">DUF2206 domain-containing protein</fullName>
    </recommendedName>
</protein>
<dbReference type="Proteomes" id="UP000606624">
    <property type="component" value="Unassembled WGS sequence"/>
</dbReference>
<feature type="transmembrane region" description="Helical" evidence="1">
    <location>
        <begin position="204"/>
        <end position="226"/>
    </location>
</feature>
<feature type="transmembrane region" description="Helical" evidence="1">
    <location>
        <begin position="552"/>
        <end position="573"/>
    </location>
</feature>
<feature type="transmembrane region" description="Helical" evidence="1">
    <location>
        <begin position="275"/>
        <end position="292"/>
    </location>
</feature>
<organism evidence="2 3">
    <name type="scientific">Candidatus Argoarchaeum ethanivorans</name>
    <dbReference type="NCBI Taxonomy" id="2608793"/>
    <lineage>
        <taxon>Archaea</taxon>
        <taxon>Methanobacteriati</taxon>
        <taxon>Methanobacteriota</taxon>
        <taxon>Stenosarchaea group</taxon>
        <taxon>Methanomicrobia</taxon>
        <taxon>Methanosarcinales</taxon>
        <taxon>Methanosarcinales incertae sedis</taxon>
        <taxon>GOM Arc I cluster</taxon>
        <taxon>Candidatus Argoarchaeum</taxon>
    </lineage>
</organism>
<dbReference type="InterPro" id="IPR018701">
    <property type="entry name" value="DUF2206_membrane"/>
</dbReference>
<dbReference type="Pfam" id="PF09971">
    <property type="entry name" value="DUF2206"/>
    <property type="match status" value="1"/>
</dbReference>
<evidence type="ECO:0000313" key="2">
    <source>
        <dbReference type="EMBL" id="CAD6490158.1"/>
    </source>
</evidence>
<evidence type="ECO:0008006" key="4">
    <source>
        <dbReference type="Google" id="ProtNLM"/>
    </source>
</evidence>
<feature type="transmembrane region" description="Helical" evidence="1">
    <location>
        <begin position="150"/>
        <end position="168"/>
    </location>
</feature>
<feature type="transmembrane region" description="Helical" evidence="1">
    <location>
        <begin position="20"/>
        <end position="41"/>
    </location>
</feature>
<accession>A0A811T4J6</accession>
<feature type="transmembrane region" description="Helical" evidence="1">
    <location>
        <begin position="47"/>
        <end position="65"/>
    </location>
</feature>
<feature type="transmembrane region" description="Helical" evidence="1">
    <location>
        <begin position="525"/>
        <end position="546"/>
    </location>
</feature>
<gene>
    <name evidence="2" type="ORF">KFBDDELM_00036</name>
</gene>
<dbReference type="AlphaFoldDB" id="A0A811T4J6"/>
<feature type="transmembrane region" description="Helical" evidence="1">
    <location>
        <begin position="77"/>
        <end position="101"/>
    </location>
</feature>
<feature type="transmembrane region" description="Helical" evidence="1">
    <location>
        <begin position="594"/>
        <end position="612"/>
    </location>
</feature>
<sequence>MQINNPLQMNDWEIKRFLKVVLAIQLMILGVIGLDTIGLQIPIMRQLIGFVYLTFIPGIIVIRILKLHKLGSIETLLYMVGLSIATLMFTGLFMNTVYPFFGISGPISITPLIITISILVLILCILSYVRDKDYSNPSFIDVGEILSPPVLFLCLIPFLAVFGTYLVNFQQDNILLMFLIIILALIAVSIAFDKFIPKNLYPLAVFVIAISLLYHSSLISMYIWGWDIHHELYLTNLVKMNSIWDSTMRGGCNAMLSLVMLAPIYSIISNMSITWVFKIIYPLLFSLVPLGLYRVFQKQTNDKIAFLSCFFFVSLFIFYTEMLALARQQIAELFLVLLILVMIDKNMDKMKRSLLSIVFGISLALSHYGLSYIYMFCLIFAWLILVFVDSSAAQKLRNTHHSKFSGYKREKLAGNPISSNAKNRTISSTFVLLFIVFMLTWYMYVSSSSAFNSIVRIGDHIASSIFTDLLNPEVAEGWRIIMGETVSPLHSVTKYLHLLSQFFIVIGILTLMLKRSEMKFEKEYTAFTAVNFVICFVGIAVPYFASSLATTRLYHITLFFLAPFCAMGGITFLRTMSRVVRTSWTNESVRSSPKVLSVFLAIFLLFNTGFVYEVAEDIPTSISLNSTIDYPRFNHQEVLGAEWLNNVKNSNPIYADEYRRLLVGRFEWGQVRTITTDVDRMRRDSYIYLGSLTIEKKEIMVVDVKSARRITREYINSNQIINDKNKIYNNGGAQVYWD</sequence>
<feature type="transmembrane region" description="Helical" evidence="1">
    <location>
        <begin position="330"/>
        <end position="347"/>
    </location>
</feature>